<protein>
    <recommendedName>
        <fullName evidence="3">Membrane protein insertase YidC</fullName>
    </recommendedName>
    <alternativeName>
        <fullName evidence="11">Foldase YidC</fullName>
    </alternativeName>
    <alternativeName>
        <fullName evidence="10">Membrane integrase YidC</fullName>
    </alternativeName>
    <alternativeName>
        <fullName evidence="9">Membrane protein YidC</fullName>
    </alternativeName>
</protein>
<evidence type="ECO:0000259" key="15">
    <source>
        <dbReference type="Pfam" id="PF02096"/>
    </source>
</evidence>
<comment type="function">
    <text evidence="7">Required for the insertion and/or proper folding and/or complex formation of integral membrane proteins into the membrane. Involved in integration of membrane proteins that insert both dependently and independently of the Sec translocase complex, as well as at least some lipoproteins. Aids folding of multispanning membrane proteins.</text>
</comment>
<evidence type="ECO:0000313" key="17">
    <source>
        <dbReference type="Proteomes" id="UP000594586"/>
    </source>
</evidence>
<feature type="transmembrane region" description="Helical" evidence="14">
    <location>
        <begin position="5"/>
        <end position="26"/>
    </location>
</feature>
<evidence type="ECO:0000256" key="11">
    <source>
        <dbReference type="ARBA" id="ARBA00033342"/>
    </source>
</evidence>
<evidence type="ECO:0000256" key="13">
    <source>
        <dbReference type="SAM" id="MobiDB-lite"/>
    </source>
</evidence>
<feature type="transmembrane region" description="Helical" evidence="14">
    <location>
        <begin position="182"/>
        <end position="201"/>
    </location>
</feature>
<feature type="domain" description="Membrane insertase YidC/Oxa/ALB C-terminal" evidence="15">
    <location>
        <begin position="32"/>
        <end position="264"/>
    </location>
</feature>
<feature type="transmembrane region" description="Helical" evidence="14">
    <location>
        <begin position="32"/>
        <end position="55"/>
    </location>
</feature>
<evidence type="ECO:0000256" key="12">
    <source>
        <dbReference type="RuleBase" id="RU003945"/>
    </source>
</evidence>
<dbReference type="EMBL" id="CP064955">
    <property type="protein sequence ID" value="QPK83183.1"/>
    <property type="molecule type" value="Genomic_DNA"/>
</dbReference>
<dbReference type="InterPro" id="IPR028055">
    <property type="entry name" value="YidC/Oxa/ALB_C"/>
</dbReference>
<keyword evidence="17" id="KW-1185">Reference proteome</keyword>
<dbReference type="Pfam" id="PF02096">
    <property type="entry name" value="60KD_IMP"/>
    <property type="match status" value="1"/>
</dbReference>
<evidence type="ECO:0000256" key="9">
    <source>
        <dbReference type="ARBA" id="ARBA00031538"/>
    </source>
</evidence>
<dbReference type="PANTHER" id="PTHR12428:SF65">
    <property type="entry name" value="CYTOCHROME C OXIDASE ASSEMBLY PROTEIN COX18, MITOCHONDRIAL"/>
    <property type="match status" value="1"/>
</dbReference>
<sequence>MIEAFVYPVSAVMKFWHWLLAGVFGVESSHSWVASVILLVVTIRGLIAPLQWYSYKTSRLLVLMRPYLARIEKKYAGQVTAKSVKEKEKAKKALHKEYSFNPFAGCVPALLQLPFFLGLYRLLLWMAVPSSSAGRSLGVLSPAEVESFRESTLLGVPLPAYMSMSPEQFAHLGTTLDSVRSLAVPMLTAAVCFTTFNLVLSQIRLRSTMEWENPMSHRIYKFVWAMVPLAALGITMAGLTGIVPIALLLYWVSGNFWTFLQTITLWTLVVRVLPLDDDHVAHMAEAKDAELERRRAKREKQRTRRRKKMSVLTRPATFPSVRRELKEEKAAEKAAKLDAKAEKKRLSAERKAAIREANKRERGAKKENTQME</sequence>
<feature type="transmembrane region" description="Helical" evidence="14">
    <location>
        <begin position="256"/>
        <end position="273"/>
    </location>
</feature>
<evidence type="ECO:0000256" key="6">
    <source>
        <dbReference type="ARBA" id="ARBA00023136"/>
    </source>
</evidence>
<comment type="subunit">
    <text evidence="8">Interacts with the Sec translocase complex via SecD. Specifically interacts with transmembrane segments of nascent integral membrane proteins during membrane integration.</text>
</comment>
<comment type="subcellular location">
    <subcellularLocation>
        <location evidence="1 12">Membrane</location>
        <topology evidence="1 12">Multi-pass membrane protein</topology>
    </subcellularLocation>
</comment>
<dbReference type="GO" id="GO:0051205">
    <property type="term" value="P:protein insertion into membrane"/>
    <property type="evidence" value="ECO:0007669"/>
    <property type="project" value="TreeGrafter"/>
</dbReference>
<evidence type="ECO:0000256" key="8">
    <source>
        <dbReference type="ARBA" id="ARBA00026028"/>
    </source>
</evidence>
<evidence type="ECO:0000313" key="16">
    <source>
        <dbReference type="EMBL" id="QPK83183.1"/>
    </source>
</evidence>
<evidence type="ECO:0000256" key="3">
    <source>
        <dbReference type="ARBA" id="ARBA00015325"/>
    </source>
</evidence>
<keyword evidence="6 14" id="KW-0472">Membrane</keyword>
<organism evidence="16 17">
    <name type="scientific">Corynebacterium qintianiae</name>
    <dbReference type="NCBI Taxonomy" id="2709392"/>
    <lineage>
        <taxon>Bacteria</taxon>
        <taxon>Bacillati</taxon>
        <taxon>Actinomycetota</taxon>
        <taxon>Actinomycetes</taxon>
        <taxon>Mycobacteriales</taxon>
        <taxon>Corynebacteriaceae</taxon>
        <taxon>Corynebacterium</taxon>
    </lineage>
</organism>
<evidence type="ECO:0000256" key="5">
    <source>
        <dbReference type="ARBA" id="ARBA00022989"/>
    </source>
</evidence>
<comment type="similarity">
    <text evidence="2">Belongs to the OXA1/ALB3/YidC family. Type 1 subfamily.</text>
</comment>
<dbReference type="NCBIfam" id="TIGR03592">
    <property type="entry name" value="yidC_oxa1_cterm"/>
    <property type="match status" value="1"/>
</dbReference>
<evidence type="ECO:0000256" key="10">
    <source>
        <dbReference type="ARBA" id="ARBA00033245"/>
    </source>
</evidence>
<accession>A0A7T0KLZ1</accession>
<dbReference type="AlphaFoldDB" id="A0A7T0KLZ1"/>
<evidence type="ECO:0000256" key="1">
    <source>
        <dbReference type="ARBA" id="ARBA00004141"/>
    </source>
</evidence>
<feature type="transmembrane region" description="Helical" evidence="14">
    <location>
        <begin position="222"/>
        <end position="250"/>
    </location>
</feature>
<dbReference type="GO" id="GO:0032977">
    <property type="term" value="F:membrane insertase activity"/>
    <property type="evidence" value="ECO:0007669"/>
    <property type="project" value="InterPro"/>
</dbReference>
<dbReference type="GO" id="GO:0005886">
    <property type="term" value="C:plasma membrane"/>
    <property type="evidence" value="ECO:0007669"/>
    <property type="project" value="TreeGrafter"/>
</dbReference>
<dbReference type="PANTHER" id="PTHR12428">
    <property type="entry name" value="OXA1"/>
    <property type="match status" value="1"/>
</dbReference>
<evidence type="ECO:0000256" key="4">
    <source>
        <dbReference type="ARBA" id="ARBA00022692"/>
    </source>
</evidence>
<evidence type="ECO:0000256" key="2">
    <source>
        <dbReference type="ARBA" id="ARBA00010527"/>
    </source>
</evidence>
<feature type="compositionally biased region" description="Basic residues" evidence="13">
    <location>
        <begin position="294"/>
        <end position="309"/>
    </location>
</feature>
<gene>
    <name evidence="16" type="primary">yidC</name>
    <name evidence="16" type="ORF">G7Y29_10195</name>
</gene>
<evidence type="ECO:0000256" key="14">
    <source>
        <dbReference type="SAM" id="Phobius"/>
    </source>
</evidence>
<feature type="transmembrane region" description="Helical" evidence="14">
    <location>
        <begin position="98"/>
        <end position="120"/>
    </location>
</feature>
<dbReference type="Proteomes" id="UP000594586">
    <property type="component" value="Chromosome"/>
</dbReference>
<feature type="region of interest" description="Disordered" evidence="13">
    <location>
        <begin position="291"/>
        <end position="372"/>
    </location>
</feature>
<dbReference type="InterPro" id="IPR001708">
    <property type="entry name" value="YidC/ALB3/OXA1/COX18"/>
</dbReference>
<dbReference type="RefSeq" id="WP_165002458.1">
    <property type="nucleotide sequence ID" value="NZ_CP064955.1"/>
</dbReference>
<evidence type="ECO:0000256" key="7">
    <source>
        <dbReference type="ARBA" id="ARBA00025034"/>
    </source>
</evidence>
<keyword evidence="4 12" id="KW-0812">Transmembrane</keyword>
<dbReference type="NCBIfam" id="NF001300">
    <property type="entry name" value="PRK00247.1"/>
    <property type="match status" value="1"/>
</dbReference>
<keyword evidence="5 14" id="KW-1133">Transmembrane helix</keyword>
<dbReference type="KEGG" id="cqn:G7Y29_10195"/>
<reference evidence="16 17" key="1">
    <citation type="submission" date="2020-11" db="EMBL/GenBank/DDBJ databases">
        <title>Corynebacterium sp. MC1420.</title>
        <authorList>
            <person name="Zhou J."/>
        </authorList>
    </citation>
    <scope>NUCLEOTIDE SEQUENCE [LARGE SCALE GENOMIC DNA]</scope>
    <source>
        <strain evidence="16 17">MC1420</strain>
    </source>
</reference>
<proteinExistence type="inferred from homology"/>
<feature type="compositionally biased region" description="Basic and acidic residues" evidence="13">
    <location>
        <begin position="321"/>
        <end position="372"/>
    </location>
</feature>
<name>A0A7T0KLZ1_9CORY</name>